<reference evidence="1" key="1">
    <citation type="submission" date="2018-04" db="EMBL/GenBank/DDBJ databases">
        <title>Whole genome sequencing of Hypsizygus marmoreus.</title>
        <authorList>
            <person name="Choi I.-G."/>
            <person name="Min B."/>
            <person name="Kim J.-G."/>
            <person name="Kim S."/>
            <person name="Oh Y.-L."/>
            <person name="Kong W.-S."/>
            <person name="Park H."/>
            <person name="Jeong J."/>
            <person name="Song E.-S."/>
        </authorList>
    </citation>
    <scope>NUCLEOTIDE SEQUENCE [LARGE SCALE GENOMIC DNA]</scope>
    <source>
        <strain evidence="1">51987-8</strain>
    </source>
</reference>
<protein>
    <submittedName>
        <fullName evidence="1">Uncharacterized protein</fullName>
    </submittedName>
</protein>
<organism evidence="1 2">
    <name type="scientific">Hypsizygus marmoreus</name>
    <name type="common">White beech mushroom</name>
    <name type="synonym">Agaricus marmoreus</name>
    <dbReference type="NCBI Taxonomy" id="39966"/>
    <lineage>
        <taxon>Eukaryota</taxon>
        <taxon>Fungi</taxon>
        <taxon>Dikarya</taxon>
        <taxon>Basidiomycota</taxon>
        <taxon>Agaricomycotina</taxon>
        <taxon>Agaricomycetes</taxon>
        <taxon>Agaricomycetidae</taxon>
        <taxon>Agaricales</taxon>
        <taxon>Tricholomatineae</taxon>
        <taxon>Lyophyllaceae</taxon>
        <taxon>Hypsizygus</taxon>
    </lineage>
</organism>
<dbReference type="InParanoid" id="A0A369K400"/>
<evidence type="ECO:0000313" key="1">
    <source>
        <dbReference type="EMBL" id="RDB26494.1"/>
    </source>
</evidence>
<comment type="caution">
    <text evidence="1">The sequence shown here is derived from an EMBL/GenBank/DDBJ whole genome shotgun (WGS) entry which is preliminary data.</text>
</comment>
<name>A0A369K400_HYPMA</name>
<dbReference type="Proteomes" id="UP000076154">
    <property type="component" value="Unassembled WGS sequence"/>
</dbReference>
<keyword evidence="2" id="KW-1185">Reference proteome</keyword>
<proteinExistence type="predicted"/>
<evidence type="ECO:0000313" key="2">
    <source>
        <dbReference type="Proteomes" id="UP000076154"/>
    </source>
</evidence>
<sequence length="271" mass="30419">MWYMVDRVRLIRWCGCGVARHKLRLCTLYAHVHFDGERDFFDTNAIADSKKLDDIESGEYSNTAAAGKNHTNADLKKFDIVWANHDGHSAGSTTFSHSTDDLLSCIDFFWRSISLTTIQYMSLTSAIERITYAVLSSNDIDANRDIIHPVPIHFAKDASTDAGSIPDARKSFVFAKLSLAIAVRFDKSTELDVVHDVGENKRDSSARVEDIFMQSVALAWIMVNVGEAASVLYVKSATWRVLVSLEPVQVRQKDFEGYRKIVQTVDEHVAP</sequence>
<accession>A0A369K400</accession>
<dbReference type="AlphaFoldDB" id="A0A369K400"/>
<dbReference type="EMBL" id="LUEZ02000029">
    <property type="protein sequence ID" value="RDB26494.1"/>
    <property type="molecule type" value="Genomic_DNA"/>
</dbReference>
<gene>
    <name evidence="1" type="ORF">Hypma_005623</name>
</gene>